<sequence>MLGLRLCVALIAYPLLAYCCLPDSFQVLDLSHTLSNESLRWPGGSNFSFTILTRGWQNNNSFWPADVESWEKVNGPIPKGAIVFMRSGWDTRYPNKKLTFNTNTPDNESTFHFPGFHPDTARWLIVNRNIGMIGIDTPSTDYGPSPNFEVHQIISNASVMGLENVNNLGALPPKGFIVTVAPVKLFDGSGGPVRILALVSKDGSGMCTTNSAGRLMLFWAFKFGLWHVLSSLWKICIT</sequence>
<dbReference type="Proteomes" id="UP001165740">
    <property type="component" value="Chromosome 5"/>
</dbReference>
<organism evidence="3 4">
    <name type="scientific">Biomphalaria glabrata</name>
    <name type="common">Bloodfluke planorb</name>
    <name type="synonym">Freshwater snail</name>
    <dbReference type="NCBI Taxonomy" id="6526"/>
    <lineage>
        <taxon>Eukaryota</taxon>
        <taxon>Metazoa</taxon>
        <taxon>Spiralia</taxon>
        <taxon>Lophotrochozoa</taxon>
        <taxon>Mollusca</taxon>
        <taxon>Gastropoda</taxon>
        <taxon>Heterobranchia</taxon>
        <taxon>Euthyneura</taxon>
        <taxon>Panpulmonata</taxon>
        <taxon>Hygrophila</taxon>
        <taxon>Lymnaeoidea</taxon>
        <taxon>Planorbidae</taxon>
        <taxon>Biomphalaria</taxon>
    </lineage>
</organism>
<accession>A0A9W3AAV4</accession>
<feature type="signal peptide" evidence="2">
    <location>
        <begin position="1"/>
        <end position="19"/>
    </location>
</feature>
<dbReference type="Gene3D" id="3.50.30.50">
    <property type="entry name" value="Putative cyclase"/>
    <property type="match status" value="1"/>
</dbReference>
<dbReference type="PANTHER" id="PTHR31118">
    <property type="entry name" value="CYCLASE-LIKE PROTEIN 2"/>
    <property type="match status" value="1"/>
</dbReference>
<dbReference type="InterPro" id="IPR037175">
    <property type="entry name" value="KFase_sf"/>
</dbReference>
<dbReference type="GeneID" id="106069452"/>
<dbReference type="GO" id="GO:0019441">
    <property type="term" value="P:L-tryptophan catabolic process to kynurenine"/>
    <property type="evidence" value="ECO:0007669"/>
    <property type="project" value="InterPro"/>
</dbReference>
<reference evidence="4" key="1">
    <citation type="submission" date="2025-08" db="UniProtKB">
        <authorList>
            <consortium name="RefSeq"/>
        </authorList>
    </citation>
    <scope>IDENTIFICATION</scope>
</reference>
<feature type="chain" id="PRO_5040839208" evidence="2">
    <location>
        <begin position="20"/>
        <end position="238"/>
    </location>
</feature>
<dbReference type="PANTHER" id="PTHR31118:SF12">
    <property type="entry name" value="CYCLASE-LIKE PROTEIN 2"/>
    <property type="match status" value="1"/>
</dbReference>
<keyword evidence="2" id="KW-0732">Signal</keyword>
<dbReference type="RefSeq" id="XP_055884303.1">
    <property type="nucleotide sequence ID" value="XM_056028328.1"/>
</dbReference>
<keyword evidence="3" id="KW-1185">Reference proteome</keyword>
<name>A0A9W3AAV4_BIOGL</name>
<proteinExistence type="inferred from homology"/>
<comment type="similarity">
    <text evidence="1">Belongs to the Cyclase 1 superfamily.</text>
</comment>
<evidence type="ECO:0000256" key="2">
    <source>
        <dbReference type="SAM" id="SignalP"/>
    </source>
</evidence>
<dbReference type="InterPro" id="IPR007325">
    <property type="entry name" value="KFase/CYL"/>
</dbReference>
<dbReference type="AlphaFoldDB" id="A0A9W3AAV4"/>
<dbReference type="GO" id="GO:0004061">
    <property type="term" value="F:arylformamidase activity"/>
    <property type="evidence" value="ECO:0007669"/>
    <property type="project" value="InterPro"/>
</dbReference>
<evidence type="ECO:0000313" key="3">
    <source>
        <dbReference type="Proteomes" id="UP001165740"/>
    </source>
</evidence>
<protein>
    <submittedName>
        <fullName evidence="4">Uncharacterized protein LOC106069452 isoform X2</fullName>
    </submittedName>
</protein>
<gene>
    <name evidence="4" type="primary">LOC106069452</name>
</gene>
<dbReference type="SUPFAM" id="SSF102198">
    <property type="entry name" value="Putative cyclase"/>
    <property type="match status" value="1"/>
</dbReference>
<evidence type="ECO:0000256" key="1">
    <source>
        <dbReference type="ARBA" id="ARBA00007865"/>
    </source>
</evidence>
<dbReference type="Pfam" id="PF04199">
    <property type="entry name" value="Cyclase"/>
    <property type="match status" value="1"/>
</dbReference>
<evidence type="ECO:0000313" key="4">
    <source>
        <dbReference type="RefSeq" id="XP_055884303.1"/>
    </source>
</evidence>